<organism evidence="1 2">
    <name type="scientific">Fluviispira sanaruensis</name>
    <dbReference type="NCBI Taxonomy" id="2493639"/>
    <lineage>
        <taxon>Bacteria</taxon>
        <taxon>Pseudomonadati</taxon>
        <taxon>Bdellovibrionota</taxon>
        <taxon>Oligoflexia</taxon>
        <taxon>Silvanigrellales</taxon>
        <taxon>Silvanigrellaceae</taxon>
        <taxon>Fluviispira</taxon>
    </lineage>
</organism>
<dbReference type="PROSITE" id="PS51257">
    <property type="entry name" value="PROKAR_LIPOPROTEIN"/>
    <property type="match status" value="1"/>
</dbReference>
<keyword evidence="2" id="KW-1185">Reference proteome</keyword>
<gene>
    <name evidence="1" type="ORF">JCM31447_02570</name>
</gene>
<dbReference type="KEGG" id="sbf:JCM31447_02570"/>
<proteinExistence type="predicted"/>
<dbReference type="AlphaFoldDB" id="A0A4P2VIX7"/>
<dbReference type="RefSeq" id="WP_130605749.1">
    <property type="nucleotide sequence ID" value="NZ_AP019368.1"/>
</dbReference>
<name>A0A4P2VIX7_FLUSA</name>
<evidence type="ECO:0000313" key="2">
    <source>
        <dbReference type="Proteomes" id="UP000291236"/>
    </source>
</evidence>
<reference evidence="1 2" key="1">
    <citation type="submission" date="2018-12" db="EMBL/GenBank/DDBJ databases">
        <title>Rubrispira sanarue gen. nov., sp., nov., a member of the order Silvanigrellales, isolated from a brackish lake in Hamamatsu Japan.</title>
        <authorList>
            <person name="Maejima Y."/>
            <person name="Iino T."/>
            <person name="Muraguchi Y."/>
            <person name="Fukuda K."/>
            <person name="Nojiri H."/>
            <person name="Ohkuma M."/>
            <person name="Moriuchi R."/>
            <person name="Dohra H."/>
            <person name="Kimbara K."/>
            <person name="Shintani M."/>
        </authorList>
    </citation>
    <scope>NUCLEOTIDE SEQUENCE [LARGE SCALE GENOMIC DNA]</scope>
    <source>
        <strain evidence="1 2">RF1110005</strain>
    </source>
</reference>
<dbReference type="Pfam" id="PF14559">
    <property type="entry name" value="TPR_19"/>
    <property type="match status" value="1"/>
</dbReference>
<dbReference type="Gene3D" id="1.25.40.10">
    <property type="entry name" value="Tetratricopeptide repeat domain"/>
    <property type="match status" value="2"/>
</dbReference>
<accession>A0A4P2VIX7</accession>
<dbReference type="OrthoDB" id="5291906at2"/>
<sequence>MIKSFKFYMILLFILIFTLSCVSKTEDAGSFQFGSSILNLPYQESLLVYPDSTQPEQRMIFAEKFISPDITKYLNSKEIENQKNKIQIDDFSQNYFKTPTIIEVIAFAFQDLKRGDSQKSVEKINNVLNILEKNRSKTLSEDLALSPYREAYLILALSHLHDGNNSDAVVILEKLILASAVWAQPYIVLSDYYLEQGAYELAKLVALKGIDFAEPTHPGLYVSLARAYRGKKNLIQARQALNRGRTLFPSNNELISWLGVIEFDEKNFLKGCQLLQQAFESENSNSSLAHNYAVCLLQSNQLDQANKIMQIAIASNPSNSKLYYTNGIIEEARKHFFAAQKSWQTYLSLANHDDANYKLIKFKLSQMSYLERSKEEEQELPNSP</sequence>
<protein>
    <submittedName>
        <fullName evidence="1">Uncharacterized protein</fullName>
    </submittedName>
</protein>
<dbReference type="SUPFAM" id="SSF48452">
    <property type="entry name" value="TPR-like"/>
    <property type="match status" value="1"/>
</dbReference>
<dbReference type="EMBL" id="AP019368">
    <property type="protein sequence ID" value="BBH51834.1"/>
    <property type="molecule type" value="Genomic_DNA"/>
</dbReference>
<dbReference type="Proteomes" id="UP000291236">
    <property type="component" value="Chromosome"/>
</dbReference>
<dbReference type="InterPro" id="IPR011990">
    <property type="entry name" value="TPR-like_helical_dom_sf"/>
</dbReference>
<evidence type="ECO:0000313" key="1">
    <source>
        <dbReference type="EMBL" id="BBH51834.1"/>
    </source>
</evidence>